<dbReference type="EMBL" id="KU752557">
    <property type="protein sequence ID" value="AOW41343.1"/>
    <property type="molecule type" value="Genomic_DNA"/>
</dbReference>
<name>A0A1D8QL21_GVTN</name>
<evidence type="ECO:0000313" key="1">
    <source>
        <dbReference type="EMBL" id="AOW41343.1"/>
    </source>
</evidence>
<reference evidence="1 2" key="1">
    <citation type="submission" date="2016-02" db="EMBL/GenBank/DDBJ databases">
        <title>Genome sequence of a new Betabaculovirus TnGV isolated from the cabagge looper Trichoplusia ni (Lepidoptera: Noctuidae).</title>
        <authorList>
            <person name="Del Rincon-Castro M.C."/>
            <person name="Bivian-Hernandez Mdl.A."/>
            <person name="Lopez-Tlacomulco J.J."/>
            <person name="Ibarra J.E."/>
        </authorList>
    </citation>
    <scope>NUCLEOTIDE SEQUENCE [LARGE SCALE GENOMIC DNA]</scope>
    <source>
        <strain evidence="1">LBIV-12</strain>
    </source>
</reference>
<dbReference type="KEGG" id="vg:37616879"/>
<keyword evidence="2" id="KW-1185">Reference proteome</keyword>
<dbReference type="RefSeq" id="YP_009506074.1">
    <property type="nucleotide sequence ID" value="NC_038375.1"/>
</dbReference>
<dbReference type="Proteomes" id="UP000232707">
    <property type="component" value="Segment"/>
</dbReference>
<proteinExistence type="predicted"/>
<dbReference type="GeneID" id="37616879"/>
<accession>A0A1D8QL21</accession>
<protein>
    <submittedName>
        <fullName evidence="1">Uncharacterized protein</fullName>
    </submittedName>
</protein>
<sequence length="295" mass="35390">MDWFEIIFDRGERLQVIDDKYNNKIKIKSTTTRTIYNLPQSYLYEALYLDFLKNIGMYECVKYTRMIHALMVCYVTEIKWPDMDVIREHDMFVSHWAPLRHTEKLQAFIPDKSNKLRYIIKHQREFPIFMFVYDTEEERFRDEKEYYALISIGTKRRKNNQPLCTKKSKMEDASTSKLQRTAGTQTCMLECYSILNKPLNVYKSLITREIHGNINQTSVIMSLPQCAMTEQQDITKRYSPQENMKAISRIYNKIDNKDELDLYDMYNRCSRCFRMFPHETILSQCYNCQIDEATL</sequence>
<organism evidence="1 2">
    <name type="scientific">Trichoplusia ni granulovirus LBIV-12</name>
    <dbReference type="NCBI Taxonomy" id="1916701"/>
    <lineage>
        <taxon>Viruses</taxon>
        <taxon>Viruses incertae sedis</taxon>
        <taxon>Naldaviricetes</taxon>
        <taxon>Lefavirales</taxon>
        <taxon>Baculoviridae</taxon>
        <taxon>Betabaculovirus</taxon>
        <taxon>Betabaculovirus trini</taxon>
    </lineage>
</organism>
<evidence type="ECO:0000313" key="2">
    <source>
        <dbReference type="Proteomes" id="UP000232707"/>
    </source>
</evidence>